<accession>A0AAD9K4D1</accession>
<evidence type="ECO:0000256" key="1">
    <source>
        <dbReference type="SAM" id="SignalP"/>
    </source>
</evidence>
<feature type="chain" id="PRO_5042115732" evidence="1">
    <location>
        <begin position="25"/>
        <end position="117"/>
    </location>
</feature>
<proteinExistence type="predicted"/>
<dbReference type="EMBL" id="JAODUP010000062">
    <property type="protein sequence ID" value="KAK2164549.1"/>
    <property type="molecule type" value="Genomic_DNA"/>
</dbReference>
<dbReference type="AlphaFoldDB" id="A0AAD9K4D1"/>
<sequence>MYKKRVSALLQCLLCYGVASGSSASTQLPPATGYGWKTQEDRLVLITTMDPPATASITHLVKSSYKKDKCWSNCSCRSQNLSCSEICMCSADEGCDNVSQEHAMGIDDDERGGDPSL</sequence>
<name>A0AAD9K4D1_9ANNE</name>
<evidence type="ECO:0000313" key="2">
    <source>
        <dbReference type="EMBL" id="KAK2164549.1"/>
    </source>
</evidence>
<comment type="caution">
    <text evidence="2">The sequence shown here is derived from an EMBL/GenBank/DDBJ whole genome shotgun (WGS) entry which is preliminary data.</text>
</comment>
<evidence type="ECO:0000313" key="3">
    <source>
        <dbReference type="Proteomes" id="UP001208570"/>
    </source>
</evidence>
<organism evidence="2 3">
    <name type="scientific">Paralvinella palmiformis</name>
    <dbReference type="NCBI Taxonomy" id="53620"/>
    <lineage>
        <taxon>Eukaryota</taxon>
        <taxon>Metazoa</taxon>
        <taxon>Spiralia</taxon>
        <taxon>Lophotrochozoa</taxon>
        <taxon>Annelida</taxon>
        <taxon>Polychaeta</taxon>
        <taxon>Sedentaria</taxon>
        <taxon>Canalipalpata</taxon>
        <taxon>Terebellida</taxon>
        <taxon>Terebelliformia</taxon>
        <taxon>Alvinellidae</taxon>
        <taxon>Paralvinella</taxon>
    </lineage>
</organism>
<reference evidence="2" key="1">
    <citation type="journal article" date="2023" name="Mol. Biol. Evol.">
        <title>Third-Generation Sequencing Reveals the Adaptive Role of the Epigenome in Three Deep-Sea Polychaetes.</title>
        <authorList>
            <person name="Perez M."/>
            <person name="Aroh O."/>
            <person name="Sun Y."/>
            <person name="Lan Y."/>
            <person name="Juniper S.K."/>
            <person name="Young C.R."/>
            <person name="Angers B."/>
            <person name="Qian P.Y."/>
        </authorList>
    </citation>
    <scope>NUCLEOTIDE SEQUENCE</scope>
    <source>
        <strain evidence="2">P08H-3</strain>
    </source>
</reference>
<dbReference type="Proteomes" id="UP001208570">
    <property type="component" value="Unassembled WGS sequence"/>
</dbReference>
<gene>
    <name evidence="2" type="ORF">LSH36_62g06021</name>
</gene>
<protein>
    <submittedName>
        <fullName evidence="2">Uncharacterized protein</fullName>
    </submittedName>
</protein>
<feature type="signal peptide" evidence="1">
    <location>
        <begin position="1"/>
        <end position="24"/>
    </location>
</feature>
<keyword evidence="3" id="KW-1185">Reference proteome</keyword>
<keyword evidence="1" id="KW-0732">Signal</keyword>